<dbReference type="Pfam" id="PF17963">
    <property type="entry name" value="Big_9"/>
    <property type="match status" value="2"/>
</dbReference>
<dbReference type="STRING" id="265719.SAMN04488509_1341"/>
<evidence type="ECO:0000313" key="9">
    <source>
        <dbReference type="EMBL" id="SDE15338.1"/>
    </source>
</evidence>
<evidence type="ECO:0000313" key="10">
    <source>
        <dbReference type="Proteomes" id="UP000199603"/>
    </source>
</evidence>
<dbReference type="Proteomes" id="UP000199603">
    <property type="component" value="Unassembled WGS sequence"/>
</dbReference>
<evidence type="ECO:0000256" key="6">
    <source>
        <dbReference type="ARBA" id="ARBA00022989"/>
    </source>
</evidence>
<dbReference type="GO" id="GO:0005509">
    <property type="term" value="F:calcium ion binding"/>
    <property type="evidence" value="ECO:0007669"/>
    <property type="project" value="InterPro"/>
</dbReference>
<keyword evidence="2" id="KW-0812">Transmembrane</keyword>
<evidence type="ECO:0000259" key="8">
    <source>
        <dbReference type="PROSITE" id="PS50268"/>
    </source>
</evidence>
<dbReference type="NCBIfam" id="TIGR01965">
    <property type="entry name" value="VCBS_repeat"/>
    <property type="match status" value="1"/>
</dbReference>
<keyword evidence="10" id="KW-1185">Reference proteome</keyword>
<dbReference type="Gene3D" id="2.60.40.60">
    <property type="entry name" value="Cadherins"/>
    <property type="match status" value="1"/>
</dbReference>
<accession>A0A1G7AKA9</accession>
<evidence type="ECO:0000256" key="4">
    <source>
        <dbReference type="ARBA" id="ARBA00022837"/>
    </source>
</evidence>
<sequence>PTTGSLSNDDGVFAINASTGVITVVGALDFETTPTYTRVVAVTDSGSPRLGDAATITININDVNEAPTISDIADQTIDEDTSTGPLAFVIGDQDTDVNDLTVSATSSNQALVPDANLLIAGMGANRTIVATPLADAFGVTTITVTVNDGSSSSSDSFVLTVTPVNDPPRFEIFPADIAALPEDAVIAGAEAYALRAVDPEGGVLSFSITSGNQYLLPNANLGIGGSGNDRTISFTLATDKNSVTAAQDFQNGSITVTVIAFDPQGLSAAEDFIIQSVTAVNDAPTFTAGGAQNVLEDAGLQTVNWASNFRPGPNTATDESTQTVAAYTVTPLPGATVNFVSGPSISNAGVLTYQTAENDFGNAAFEVRVVDTGSGVAPNTNQSAPQTLFVNVQAVNDPPVAFDDAATVLEDATATLIDVLANDTDVENDLLSVVAVTQPANGTVSFTASGVSYTPDGDFFGSDSFTYTVSDGDLSDVGTVTITVTSVNDAPSFTLAGDQTVLEDSGAATVNAFLTDALAGPPNESMQVLGIAVSNDNTALFAVQPSIDLGTGTLSFSPAADAFGSALVTVTVSDDGGTANGGVDSSTQTFTITVTGVNDAPSFTAADPATVLEDAGAQTVSGWASFNAGP</sequence>
<dbReference type="Pfam" id="PF00028">
    <property type="entry name" value="Cadherin"/>
    <property type="match status" value="1"/>
</dbReference>
<dbReference type="SMART" id="SM00736">
    <property type="entry name" value="CADG"/>
    <property type="match status" value="1"/>
</dbReference>
<dbReference type="CDD" id="cd11304">
    <property type="entry name" value="Cadherin_repeat"/>
    <property type="match status" value="1"/>
</dbReference>
<evidence type="ECO:0000256" key="7">
    <source>
        <dbReference type="ARBA" id="ARBA00023136"/>
    </source>
</evidence>
<evidence type="ECO:0000256" key="2">
    <source>
        <dbReference type="ARBA" id="ARBA00022692"/>
    </source>
</evidence>
<dbReference type="EMBL" id="FNAG01000034">
    <property type="protein sequence ID" value="SDE15338.1"/>
    <property type="molecule type" value="Genomic_DNA"/>
</dbReference>
<dbReference type="GO" id="GO:0016020">
    <property type="term" value="C:membrane"/>
    <property type="evidence" value="ECO:0007669"/>
    <property type="project" value="UniProtKB-SubCell"/>
</dbReference>
<dbReference type="InterPro" id="IPR010221">
    <property type="entry name" value="VCBS_dom"/>
</dbReference>
<dbReference type="PROSITE" id="PS50268">
    <property type="entry name" value="CADHERIN_2"/>
    <property type="match status" value="2"/>
</dbReference>
<dbReference type="InterPro" id="IPR002126">
    <property type="entry name" value="Cadherin-like_dom"/>
</dbReference>
<dbReference type="SUPFAM" id="SSF49313">
    <property type="entry name" value="Cadherin-like"/>
    <property type="match status" value="3"/>
</dbReference>
<feature type="domain" description="Cadherin" evidence="8">
    <location>
        <begin position="9"/>
        <end position="69"/>
    </location>
</feature>
<dbReference type="InterPro" id="IPR013783">
    <property type="entry name" value="Ig-like_fold"/>
</dbReference>
<dbReference type="SMART" id="SM00112">
    <property type="entry name" value="CA"/>
    <property type="match status" value="1"/>
</dbReference>
<dbReference type="NCBIfam" id="NF012211">
    <property type="entry name" value="tand_rpt_95"/>
    <property type="match status" value="1"/>
</dbReference>
<comment type="subcellular location">
    <subcellularLocation>
        <location evidence="1">Membrane</location>
    </subcellularLocation>
</comment>
<dbReference type="Gene3D" id="2.60.40.10">
    <property type="entry name" value="Immunoglobulins"/>
    <property type="match status" value="1"/>
</dbReference>
<evidence type="ECO:0000256" key="5">
    <source>
        <dbReference type="ARBA" id="ARBA00022889"/>
    </source>
</evidence>
<keyword evidence="6" id="KW-1133">Transmembrane helix</keyword>
<dbReference type="InterPro" id="IPR006644">
    <property type="entry name" value="Cadg"/>
</dbReference>
<feature type="non-terminal residue" evidence="9">
    <location>
        <position position="1"/>
    </location>
</feature>
<dbReference type="GO" id="GO:0007156">
    <property type="term" value="P:homophilic cell adhesion via plasma membrane adhesion molecules"/>
    <property type="evidence" value="ECO:0007669"/>
    <property type="project" value="InterPro"/>
</dbReference>
<protein>
    <submittedName>
        <fullName evidence="9">VCBS repeat-containing protein</fullName>
    </submittedName>
</protein>
<dbReference type="PANTHER" id="PTHR24025">
    <property type="entry name" value="DESMOGLEIN FAMILY MEMBER"/>
    <property type="match status" value="1"/>
</dbReference>
<reference evidence="9 10" key="1">
    <citation type="submission" date="2016-10" db="EMBL/GenBank/DDBJ databases">
        <authorList>
            <person name="de Groot N.N."/>
        </authorList>
    </citation>
    <scope>NUCLEOTIDE SEQUENCE [LARGE SCALE GENOMIC DNA]</scope>
    <source>
        <strain evidence="9 10">DSM 16957</strain>
    </source>
</reference>
<dbReference type="AlphaFoldDB" id="A0A1G7AKA9"/>
<keyword evidence="5" id="KW-0130">Cell adhesion</keyword>
<keyword evidence="4" id="KW-0106">Calcium</keyword>
<dbReference type="Gene3D" id="2.60.40.2810">
    <property type="match status" value="1"/>
</dbReference>
<gene>
    <name evidence="9" type="ORF">SAMN04488509_1341</name>
</gene>
<dbReference type="GO" id="GO:0005911">
    <property type="term" value="C:cell-cell junction"/>
    <property type="evidence" value="ECO:0007669"/>
    <property type="project" value="TreeGrafter"/>
</dbReference>
<feature type="domain" description="Cadherin" evidence="8">
    <location>
        <begin position="500"/>
        <end position="603"/>
    </location>
</feature>
<feature type="non-terminal residue" evidence="9">
    <location>
        <position position="630"/>
    </location>
</feature>
<evidence type="ECO:0000256" key="3">
    <source>
        <dbReference type="ARBA" id="ARBA00022737"/>
    </source>
</evidence>
<name>A0A1G7AKA9_9GAMM</name>
<keyword evidence="7" id="KW-0472">Membrane</keyword>
<organism evidence="9 10">
    <name type="scientific">Aquimonas voraii</name>
    <dbReference type="NCBI Taxonomy" id="265719"/>
    <lineage>
        <taxon>Bacteria</taxon>
        <taxon>Pseudomonadati</taxon>
        <taxon>Pseudomonadota</taxon>
        <taxon>Gammaproteobacteria</taxon>
        <taxon>Lysobacterales</taxon>
        <taxon>Lysobacteraceae</taxon>
        <taxon>Aquimonas</taxon>
    </lineage>
</organism>
<keyword evidence="3" id="KW-0677">Repeat</keyword>
<dbReference type="PANTHER" id="PTHR24025:SF31">
    <property type="entry name" value="NEURAL-CADHERIN"/>
    <property type="match status" value="1"/>
</dbReference>
<dbReference type="InterPro" id="IPR050971">
    <property type="entry name" value="Cadherin-domain_protein"/>
</dbReference>
<dbReference type="InterPro" id="IPR015919">
    <property type="entry name" value="Cadherin-like_sf"/>
</dbReference>
<evidence type="ECO:0000256" key="1">
    <source>
        <dbReference type="ARBA" id="ARBA00004370"/>
    </source>
</evidence>
<proteinExistence type="predicted"/>